<dbReference type="SUPFAM" id="SSF49879">
    <property type="entry name" value="SMAD/FHA domain"/>
    <property type="match status" value="1"/>
</dbReference>
<dbReference type="EMBL" id="ML004468">
    <property type="protein sequence ID" value="RKP30037.1"/>
    <property type="molecule type" value="Genomic_DNA"/>
</dbReference>
<feature type="compositionally biased region" description="Basic and acidic residues" evidence="1">
    <location>
        <begin position="447"/>
        <end position="467"/>
    </location>
</feature>
<evidence type="ECO:0000259" key="2">
    <source>
        <dbReference type="PROSITE" id="PS50006"/>
    </source>
</evidence>
<dbReference type="Proteomes" id="UP000268321">
    <property type="component" value="Unassembled WGS sequence"/>
</dbReference>
<name>A0A4P9ZB34_9ASCO</name>
<dbReference type="Pfam" id="PF00498">
    <property type="entry name" value="FHA"/>
    <property type="match status" value="1"/>
</dbReference>
<sequence>MRPVPLDNTDPATRTVSFELLVHFGRGSLLDLKRTPREDNLFFSNGHMSKKHAEIRLLEGKLCILDTSSLGTMVNDQLLIPGNYFQLSEGDIIGFAVLKPLQQLTRIITNAERLGLKSVRLPERTHFCVSVLRIFVDKQTFTVATMPPQRLAVPHEVTECLWKLLLAKDTDACLSPAVAQALDVCTSTCSDAAEPAECSFVVHDRDAAFLFGLEKSEELDDDSDGTSASAVLEGSLLSEESFEETEKEEECECSQVSDDSEGSDAVDDTLGNFNGRDHILDDKTDPNAGRTGEQAHKSSDGSEDCFSNVPEYVVYLQKVKDHPLLLADTSEQIDRILTSQELLRRPRQIICEEIENLLGGSIELIEEAMFFLPPRRINFLASQRYSDTLRTVQADNHILEMQGETYVVSGFSSLEDEGPEVFNYGSGPGDVSATTTLAIDNEATSQRTDEKKQPEEADSAEKSESVDSSHSSEISTAQSETVSNSSPSLKRKLEDAAEPLPKKQKSLVIEVIGMSLLKGACVAAGTFIALAAYGSYLANGNA</sequence>
<feature type="compositionally biased region" description="Polar residues" evidence="1">
    <location>
        <begin position="476"/>
        <end position="488"/>
    </location>
</feature>
<dbReference type="InterPro" id="IPR000253">
    <property type="entry name" value="FHA_dom"/>
</dbReference>
<feature type="domain" description="FHA" evidence="2">
    <location>
        <begin position="22"/>
        <end position="79"/>
    </location>
</feature>
<dbReference type="Gene3D" id="2.60.200.20">
    <property type="match status" value="1"/>
</dbReference>
<keyword evidence="4" id="KW-1185">Reference proteome</keyword>
<evidence type="ECO:0000256" key="1">
    <source>
        <dbReference type="SAM" id="MobiDB-lite"/>
    </source>
</evidence>
<dbReference type="PROSITE" id="PS50006">
    <property type="entry name" value="FHA_DOMAIN"/>
    <property type="match status" value="1"/>
</dbReference>
<dbReference type="InterPro" id="IPR008984">
    <property type="entry name" value="SMAD_FHA_dom_sf"/>
</dbReference>
<protein>
    <recommendedName>
        <fullName evidence="2">FHA domain-containing protein</fullName>
    </recommendedName>
</protein>
<evidence type="ECO:0000313" key="3">
    <source>
        <dbReference type="EMBL" id="RKP30037.1"/>
    </source>
</evidence>
<gene>
    <name evidence="3" type="ORF">METBISCDRAFT_23707</name>
</gene>
<accession>A0A4P9ZB34</accession>
<proteinExistence type="predicted"/>
<feature type="compositionally biased region" description="Acidic residues" evidence="1">
    <location>
        <begin position="240"/>
        <end position="267"/>
    </location>
</feature>
<reference evidence="4" key="1">
    <citation type="journal article" date="2018" name="Nat. Microbiol.">
        <title>Leveraging single-cell genomics to expand the fungal tree of life.</title>
        <authorList>
            <person name="Ahrendt S.R."/>
            <person name="Quandt C.A."/>
            <person name="Ciobanu D."/>
            <person name="Clum A."/>
            <person name="Salamov A."/>
            <person name="Andreopoulos B."/>
            <person name="Cheng J.F."/>
            <person name="Woyke T."/>
            <person name="Pelin A."/>
            <person name="Henrissat B."/>
            <person name="Reynolds N.K."/>
            <person name="Benny G.L."/>
            <person name="Smith M.E."/>
            <person name="James T.Y."/>
            <person name="Grigoriev I.V."/>
        </authorList>
    </citation>
    <scope>NUCLEOTIDE SEQUENCE [LARGE SCALE GENOMIC DNA]</scope>
    <source>
        <strain evidence="4">Baker2002</strain>
    </source>
</reference>
<evidence type="ECO:0000313" key="4">
    <source>
        <dbReference type="Proteomes" id="UP000268321"/>
    </source>
</evidence>
<organism evidence="3 4">
    <name type="scientific">Metschnikowia bicuspidata</name>
    <dbReference type="NCBI Taxonomy" id="27322"/>
    <lineage>
        <taxon>Eukaryota</taxon>
        <taxon>Fungi</taxon>
        <taxon>Dikarya</taxon>
        <taxon>Ascomycota</taxon>
        <taxon>Saccharomycotina</taxon>
        <taxon>Pichiomycetes</taxon>
        <taxon>Metschnikowiaceae</taxon>
        <taxon>Metschnikowia</taxon>
    </lineage>
</organism>
<dbReference type="OrthoDB" id="4096268at2759"/>
<feature type="region of interest" description="Disordered" evidence="1">
    <location>
        <begin position="440"/>
        <end position="490"/>
    </location>
</feature>
<feature type="region of interest" description="Disordered" evidence="1">
    <location>
        <begin position="238"/>
        <end position="303"/>
    </location>
</feature>
<feature type="compositionally biased region" description="Basic and acidic residues" evidence="1">
    <location>
        <begin position="275"/>
        <end position="285"/>
    </location>
</feature>
<dbReference type="AlphaFoldDB" id="A0A4P9ZB34"/>